<dbReference type="GO" id="GO:0006281">
    <property type="term" value="P:DNA repair"/>
    <property type="evidence" value="ECO:0007669"/>
    <property type="project" value="InterPro"/>
</dbReference>
<dbReference type="Gene3D" id="3.30.470.30">
    <property type="entry name" value="DNA ligase/mRNA capping enzyme"/>
    <property type="match status" value="1"/>
</dbReference>
<feature type="region of interest" description="Disordered" evidence="1">
    <location>
        <begin position="1"/>
        <end position="31"/>
    </location>
</feature>
<organism evidence="3 4">
    <name type="scientific">Amycolatopsis cihanbeyliensis</name>
    <dbReference type="NCBI Taxonomy" id="1128664"/>
    <lineage>
        <taxon>Bacteria</taxon>
        <taxon>Bacillati</taxon>
        <taxon>Actinomycetota</taxon>
        <taxon>Actinomycetes</taxon>
        <taxon>Pseudonocardiales</taxon>
        <taxon>Pseudonocardiaceae</taxon>
        <taxon>Amycolatopsis</taxon>
    </lineage>
</organism>
<dbReference type="GO" id="GO:0005524">
    <property type="term" value="F:ATP binding"/>
    <property type="evidence" value="ECO:0007669"/>
    <property type="project" value="InterPro"/>
</dbReference>
<comment type="caution">
    <text evidence="3">The sequence shown here is derived from an EMBL/GenBank/DDBJ whole genome shotgun (WGS) entry which is preliminary data.</text>
</comment>
<name>A0A542DKF7_AMYCI</name>
<dbReference type="CDD" id="cd07906">
    <property type="entry name" value="Adenylation_DNA_ligase_LigD_LigC"/>
    <property type="match status" value="1"/>
</dbReference>
<dbReference type="NCBIfam" id="TIGR02777">
    <property type="entry name" value="LigD_PE_dom"/>
    <property type="match status" value="1"/>
</dbReference>
<evidence type="ECO:0000313" key="3">
    <source>
        <dbReference type="EMBL" id="TQJ03415.1"/>
    </source>
</evidence>
<dbReference type="SUPFAM" id="SSF56091">
    <property type="entry name" value="DNA ligase/mRNA capping enzyme, catalytic domain"/>
    <property type="match status" value="1"/>
</dbReference>
<dbReference type="Gene3D" id="3.30.1490.70">
    <property type="match status" value="1"/>
</dbReference>
<dbReference type="AlphaFoldDB" id="A0A542DKF7"/>
<dbReference type="Pfam" id="PF13298">
    <property type="entry name" value="LigD_N"/>
    <property type="match status" value="1"/>
</dbReference>
<dbReference type="InterPro" id="IPR012310">
    <property type="entry name" value="DNA_ligase_ATP-dep_cent"/>
</dbReference>
<reference evidence="3 4" key="1">
    <citation type="submission" date="2019-06" db="EMBL/GenBank/DDBJ databases">
        <title>Sequencing the genomes of 1000 actinobacteria strains.</title>
        <authorList>
            <person name="Klenk H.-P."/>
        </authorList>
    </citation>
    <scope>NUCLEOTIDE SEQUENCE [LARGE SCALE GENOMIC DNA]</scope>
    <source>
        <strain evidence="3 4">DSM 45679</strain>
    </source>
</reference>
<feature type="domain" description="ATP-dependent DNA ligase family profile" evidence="2">
    <location>
        <begin position="266"/>
        <end position="369"/>
    </location>
</feature>
<accession>A0A542DKF7</accession>
<evidence type="ECO:0000259" key="2">
    <source>
        <dbReference type="PROSITE" id="PS50160"/>
    </source>
</evidence>
<dbReference type="GO" id="GO:0006310">
    <property type="term" value="P:DNA recombination"/>
    <property type="evidence" value="ECO:0007669"/>
    <property type="project" value="InterPro"/>
</dbReference>
<dbReference type="PANTHER" id="PTHR39465:SF1">
    <property type="entry name" value="DNA LIGASE D 3'-PHOSPHOESTERASE DOMAIN-CONTAINING PROTEIN"/>
    <property type="match status" value="1"/>
</dbReference>
<evidence type="ECO:0000313" key="4">
    <source>
        <dbReference type="Proteomes" id="UP000320876"/>
    </source>
</evidence>
<gene>
    <name evidence="3" type="ORF">FB471_3171</name>
</gene>
<dbReference type="Proteomes" id="UP000320876">
    <property type="component" value="Unassembled WGS sequence"/>
</dbReference>
<keyword evidence="4" id="KW-1185">Reference proteome</keyword>
<dbReference type="RefSeq" id="WP_141999124.1">
    <property type="nucleotide sequence ID" value="NZ_VFML01000001.1"/>
</dbReference>
<dbReference type="InterPro" id="IPR014144">
    <property type="entry name" value="LigD_PE_domain"/>
</dbReference>
<dbReference type="Pfam" id="PF01068">
    <property type="entry name" value="DNA_ligase_A_M"/>
    <property type="match status" value="1"/>
</dbReference>
<evidence type="ECO:0000256" key="1">
    <source>
        <dbReference type="SAM" id="MobiDB-lite"/>
    </source>
</evidence>
<sequence>MAGLSEYRRKRHAGRTPEPMPDGDDPPAGADDLFVVQQHHASSLHWDLRLERDGVLVSWAVPKGVPPEPDQPRLAVHTEDHPLEYAGFEGEIPAGEYGAGRMWIWDRGRYETLHWNPHKVEVVLHGERVSGRYALINQHEPERPQDWVLRRLDPAEPGRAGLPEFLPPMPARAGRLPRGPGWAYEFRWDGMRAQVRSEGGRPTVRDRTGAEVTPWFPELRGLGEQLGSTEALLDGELVAFHGGRPSAEGLRRRLAANTSGGRRPDRTARRIPVVYLPFDLLHLDGRSCLELPYTERRTLLTDLGLTGAHWRVPEHYTGDGEAVLAASAGNGLPGVVAKRAGARYRPGRANRDWIAVDAGNLTGEVVADA</sequence>
<protein>
    <submittedName>
        <fullName evidence="3">Bifunctional non-homologous end joining protein LigD</fullName>
    </submittedName>
</protein>
<proteinExistence type="predicted"/>
<dbReference type="EMBL" id="VFML01000001">
    <property type="protein sequence ID" value="TQJ03415.1"/>
    <property type="molecule type" value="Genomic_DNA"/>
</dbReference>
<dbReference type="PANTHER" id="PTHR39465">
    <property type="entry name" value="DNA LIGASE D, 3'-PHOSPHOESTERASE DOMAIN"/>
    <property type="match status" value="1"/>
</dbReference>
<dbReference type="GO" id="GO:0003910">
    <property type="term" value="F:DNA ligase (ATP) activity"/>
    <property type="evidence" value="ECO:0007669"/>
    <property type="project" value="InterPro"/>
</dbReference>
<dbReference type="PROSITE" id="PS50160">
    <property type="entry name" value="DNA_LIGASE_A3"/>
    <property type="match status" value="1"/>
</dbReference>
<dbReference type="OrthoDB" id="9802472at2"/>